<comment type="catalytic activity">
    <reaction evidence="5 6">
        <text>cytidine(34) in tRNA(Ile2) + L-lysine + ATP = lysidine(34) in tRNA(Ile2) + AMP + diphosphate + H(+)</text>
        <dbReference type="Rhea" id="RHEA:43744"/>
        <dbReference type="Rhea" id="RHEA-COMP:10625"/>
        <dbReference type="Rhea" id="RHEA-COMP:10670"/>
        <dbReference type="ChEBI" id="CHEBI:15378"/>
        <dbReference type="ChEBI" id="CHEBI:30616"/>
        <dbReference type="ChEBI" id="CHEBI:32551"/>
        <dbReference type="ChEBI" id="CHEBI:33019"/>
        <dbReference type="ChEBI" id="CHEBI:82748"/>
        <dbReference type="ChEBI" id="CHEBI:83665"/>
        <dbReference type="ChEBI" id="CHEBI:456215"/>
        <dbReference type="EC" id="6.3.4.19"/>
    </reaction>
</comment>
<gene>
    <name evidence="6 8" type="primary">tilS</name>
    <name evidence="8" type="ordered locus">BARCL_1217</name>
</gene>
<evidence type="ECO:0000313" key="8">
    <source>
        <dbReference type="EMBL" id="CBI76889.1"/>
    </source>
</evidence>
<accession>E6YJ51</accession>
<reference evidence="8 9" key="2">
    <citation type="journal article" date="2011" name="PLoS Genet.">
        <title>Parallel evolution of a type IV secretion system in radiating lineages of the host-restricted bacterial pathogen Bartonella.</title>
        <authorList>
            <person name="Engel P."/>
            <person name="Salzburger W."/>
            <person name="Liesch M."/>
            <person name="Chang C.C."/>
            <person name="Maruyama S."/>
            <person name="Lanz C."/>
            <person name="Calteau A."/>
            <person name="Lajus A."/>
            <person name="Medigue C."/>
            <person name="Schuster S.C."/>
            <person name="Dehio C."/>
        </authorList>
    </citation>
    <scope>NUCLEOTIDE SEQUENCE [LARGE SCALE GENOMIC DNA]</scope>
    <source>
        <strain evidence="9">CIP 104772 / 73</strain>
    </source>
</reference>
<feature type="domain" description="tRNA(Ile)-lysidine/2-thiocytidine synthase N-terminal" evidence="7">
    <location>
        <begin position="20"/>
        <end position="245"/>
    </location>
</feature>
<comment type="subcellular location">
    <subcellularLocation>
        <location evidence="6">Cytoplasm</location>
    </subcellularLocation>
</comment>
<dbReference type="Proteomes" id="UP000009101">
    <property type="component" value="Chromosome"/>
</dbReference>
<keyword evidence="1 6" id="KW-0436">Ligase</keyword>
<keyword evidence="4 6" id="KW-0067">ATP-binding</keyword>
<comment type="domain">
    <text evidence="6">The N-terminal region contains the highly conserved SGGXDS motif, predicted to be a P-loop motif involved in ATP binding.</text>
</comment>
<dbReference type="GO" id="GO:0005524">
    <property type="term" value="F:ATP binding"/>
    <property type="evidence" value="ECO:0007669"/>
    <property type="project" value="UniProtKB-UniRule"/>
</dbReference>
<dbReference type="PANTHER" id="PTHR43033">
    <property type="entry name" value="TRNA(ILE)-LYSIDINE SYNTHASE-RELATED"/>
    <property type="match status" value="1"/>
</dbReference>
<dbReference type="HOGENOM" id="CLU_018869_3_3_5"/>
<evidence type="ECO:0000256" key="4">
    <source>
        <dbReference type="ARBA" id="ARBA00022840"/>
    </source>
</evidence>
<comment type="function">
    <text evidence="6">Ligates lysine onto the cytidine present at position 34 of the AUA codon-specific tRNA(Ile) that contains the anticodon CAU, in an ATP-dependent manner. Cytidine is converted to lysidine, thus changing the amino acid specificity of the tRNA from methionine to isoleucine.</text>
</comment>
<dbReference type="eggNOG" id="COG0037">
    <property type="taxonomic scope" value="Bacteria"/>
</dbReference>
<dbReference type="GO" id="GO:0032267">
    <property type="term" value="F:tRNA(Ile)-lysidine synthase activity"/>
    <property type="evidence" value="ECO:0007669"/>
    <property type="project" value="UniProtKB-EC"/>
</dbReference>
<evidence type="ECO:0000256" key="2">
    <source>
        <dbReference type="ARBA" id="ARBA00022694"/>
    </source>
</evidence>
<dbReference type="GO" id="GO:0006400">
    <property type="term" value="P:tRNA modification"/>
    <property type="evidence" value="ECO:0007669"/>
    <property type="project" value="UniProtKB-UniRule"/>
</dbReference>
<dbReference type="RefSeq" id="WP_013545512.1">
    <property type="nucleotide sequence ID" value="NC_014932.1"/>
</dbReference>
<dbReference type="InterPro" id="IPR012094">
    <property type="entry name" value="tRNA_Ile_lys_synt"/>
</dbReference>
<dbReference type="KEGG" id="bcd:BARCL_1217"/>
<evidence type="ECO:0000256" key="6">
    <source>
        <dbReference type="HAMAP-Rule" id="MF_01161"/>
    </source>
</evidence>
<dbReference type="NCBIfam" id="TIGR02432">
    <property type="entry name" value="lysidine_TilS_N"/>
    <property type="match status" value="1"/>
</dbReference>
<dbReference type="PANTHER" id="PTHR43033:SF1">
    <property type="entry name" value="TRNA(ILE)-LYSIDINE SYNTHASE-RELATED"/>
    <property type="match status" value="1"/>
</dbReference>
<evidence type="ECO:0000313" key="9">
    <source>
        <dbReference type="Proteomes" id="UP000009101"/>
    </source>
</evidence>
<evidence type="ECO:0000256" key="1">
    <source>
        <dbReference type="ARBA" id="ARBA00022598"/>
    </source>
</evidence>
<organism evidence="8 9">
    <name type="scientific">Bartonella clarridgeiae (strain CCUG 45776 / CIP 104772 / 73)</name>
    <dbReference type="NCBI Taxonomy" id="696125"/>
    <lineage>
        <taxon>Bacteria</taxon>
        <taxon>Pseudomonadati</taxon>
        <taxon>Pseudomonadota</taxon>
        <taxon>Alphaproteobacteria</taxon>
        <taxon>Hyphomicrobiales</taxon>
        <taxon>Bartonellaceae</taxon>
        <taxon>Bartonella</taxon>
    </lineage>
</organism>
<sequence length="481" mass="54936">MSVKLAKNLFKKTDFSDCQKLILAVSGGSDSLALLFLVQEHLKILPIAPEVIVVTIDHQLREESAHEAESVAKICHAYQIKHIIVRWEGKKPETKISEKARIARYDLLFKEAQKHGATLIMTGHTLNDQAETYQMRVQRSQKKTEGAQSETLEKSLKERSSENGITEILKENDQEISIKKAEEGYERGLSCIPREALLHGQVRLIRPLLGVRRQTLRAYLSFQGSTWIDDPTNEDLRFERVRVRHFLRQKNLSEIAKKVNKAALKRRMQAQKVADLILALDIAVEHGRCFIGKPPVFLHQHHAFPFVVGLFVVLMGGSSYLLSSQKLVALNQKLCLQEPEKKRFTLAGAVIETSKKGIAMWRETRHIQEAIIAPGETFVWDRRYQISNYDTKAIRVRPADLTHLKNYLDQGKGEVETPHFPSLQSLVMISNEKGVDIPELTHHFCYQRNIIMKRIMAPFNWLLPREDAAIANVVGSFFNIE</sequence>
<dbReference type="CDD" id="cd01992">
    <property type="entry name" value="TilS_N"/>
    <property type="match status" value="1"/>
</dbReference>
<dbReference type="Gene3D" id="3.40.50.620">
    <property type="entry name" value="HUPs"/>
    <property type="match status" value="1"/>
</dbReference>
<comment type="similarity">
    <text evidence="6">Belongs to the tRNA(Ile)-lysidine synthase family.</text>
</comment>
<evidence type="ECO:0000256" key="3">
    <source>
        <dbReference type="ARBA" id="ARBA00022741"/>
    </source>
</evidence>
<keyword evidence="9" id="KW-1185">Reference proteome</keyword>
<reference evidence="9" key="1">
    <citation type="submission" date="2009-11" db="EMBL/GenBank/DDBJ databases">
        <title>Genome sequencing of Bartonella species and comparative genomics.</title>
        <authorList>
            <person name="Engel P."/>
            <person name="Salzburger W."/>
            <person name="Marius L."/>
            <person name="Chao-Chin C."/>
            <person name="Soichi M."/>
            <person name="Christa L."/>
            <person name="Alexandra C."/>
            <person name="Aurelie L."/>
            <person name="Claudine M."/>
            <person name="Stephan S.C."/>
            <person name="Christoph D."/>
        </authorList>
    </citation>
    <scope>NUCLEOTIDE SEQUENCE [LARGE SCALE GENOMIC DNA]</scope>
    <source>
        <strain evidence="9">CIP 104772 / 73</strain>
    </source>
</reference>
<evidence type="ECO:0000256" key="5">
    <source>
        <dbReference type="ARBA" id="ARBA00048539"/>
    </source>
</evidence>
<dbReference type="InterPro" id="IPR012795">
    <property type="entry name" value="tRNA_Ile_lys_synt_N"/>
</dbReference>
<dbReference type="Pfam" id="PF01171">
    <property type="entry name" value="ATP_bind_3"/>
    <property type="match status" value="1"/>
</dbReference>
<evidence type="ECO:0000259" key="7">
    <source>
        <dbReference type="Pfam" id="PF01171"/>
    </source>
</evidence>
<dbReference type="OrthoDB" id="9807403at2"/>
<feature type="binding site" evidence="6">
    <location>
        <begin position="26"/>
        <end position="31"/>
    </location>
    <ligand>
        <name>ATP</name>
        <dbReference type="ChEBI" id="CHEBI:30616"/>
    </ligand>
</feature>
<dbReference type="InterPro" id="IPR011063">
    <property type="entry name" value="TilS/TtcA_N"/>
</dbReference>
<protein>
    <recommendedName>
        <fullName evidence="6">tRNA(Ile)-lysidine synthase</fullName>
        <ecNumber evidence="6">6.3.4.19</ecNumber>
    </recommendedName>
    <alternativeName>
        <fullName evidence="6">tRNA(Ile)-2-lysyl-cytidine synthase</fullName>
    </alternativeName>
    <alternativeName>
        <fullName evidence="6">tRNA(Ile)-lysidine synthetase</fullName>
    </alternativeName>
</protein>
<dbReference type="STRING" id="696125.BARCL_1217"/>
<proteinExistence type="inferred from homology"/>
<dbReference type="EC" id="6.3.4.19" evidence="6"/>
<dbReference type="HAMAP" id="MF_01161">
    <property type="entry name" value="tRNA_Ile_lys_synt"/>
    <property type="match status" value="1"/>
</dbReference>
<dbReference type="AlphaFoldDB" id="E6YJ51"/>
<dbReference type="EMBL" id="FN645454">
    <property type="protein sequence ID" value="CBI76889.1"/>
    <property type="molecule type" value="Genomic_DNA"/>
</dbReference>
<name>E6YJ51_BARC7</name>
<keyword evidence="2 6" id="KW-0819">tRNA processing</keyword>
<keyword evidence="6" id="KW-0963">Cytoplasm</keyword>
<dbReference type="InterPro" id="IPR014729">
    <property type="entry name" value="Rossmann-like_a/b/a_fold"/>
</dbReference>
<keyword evidence="3 6" id="KW-0547">Nucleotide-binding</keyword>
<dbReference type="SUPFAM" id="SSF52402">
    <property type="entry name" value="Adenine nucleotide alpha hydrolases-like"/>
    <property type="match status" value="1"/>
</dbReference>
<dbReference type="GO" id="GO:0005737">
    <property type="term" value="C:cytoplasm"/>
    <property type="evidence" value="ECO:0007669"/>
    <property type="project" value="UniProtKB-SubCell"/>
</dbReference>